<evidence type="ECO:0000259" key="2">
    <source>
        <dbReference type="SMART" id="SM00322"/>
    </source>
</evidence>
<evidence type="ECO:0000313" key="3">
    <source>
        <dbReference type="EMBL" id="PSN90387.1"/>
    </source>
</evidence>
<dbReference type="Gene3D" id="3.30.1370.10">
    <property type="entry name" value="K Homology domain, type 1"/>
    <property type="match status" value="1"/>
</dbReference>
<dbReference type="PANTHER" id="PTHR12826">
    <property type="entry name" value="RIBONUCLEASE Y"/>
    <property type="match status" value="1"/>
</dbReference>
<dbReference type="InterPro" id="IPR055211">
    <property type="entry name" value="KH_PNO1_2nd"/>
</dbReference>
<evidence type="ECO:0000313" key="4">
    <source>
        <dbReference type="Proteomes" id="UP000240490"/>
    </source>
</evidence>
<gene>
    <name evidence="3" type="ORF">B9Q08_04750</name>
</gene>
<dbReference type="EMBL" id="NEXJ01000084">
    <property type="protein sequence ID" value="PSN90387.1"/>
    <property type="molecule type" value="Genomic_DNA"/>
</dbReference>
<keyword evidence="1" id="KW-0694">RNA-binding</keyword>
<dbReference type="PANTHER" id="PTHR12826:SF13">
    <property type="entry name" value="RNA-BINDING PROTEIN PNO1"/>
    <property type="match status" value="1"/>
</dbReference>
<organism evidence="3 4">
    <name type="scientific">Candidatus Marsarchaeota G2 archaeon ECH_B_SAG-M15</name>
    <dbReference type="NCBI Taxonomy" id="1978162"/>
    <lineage>
        <taxon>Archaea</taxon>
        <taxon>Candidatus Marsarchaeota</taxon>
        <taxon>Candidatus Marsarchaeota group 2</taxon>
    </lineage>
</organism>
<dbReference type="GO" id="GO:0003723">
    <property type="term" value="F:RNA binding"/>
    <property type="evidence" value="ECO:0007669"/>
    <property type="project" value="UniProtKB-KW"/>
</dbReference>
<dbReference type="SMART" id="SM00322">
    <property type="entry name" value="KH"/>
    <property type="match status" value="1"/>
</dbReference>
<dbReference type="Pfam" id="PF22891">
    <property type="entry name" value="KH_PNO1_2nd"/>
    <property type="match status" value="1"/>
</dbReference>
<dbReference type="Proteomes" id="UP000240490">
    <property type="component" value="Unassembled WGS sequence"/>
</dbReference>
<feature type="domain" description="K Homology" evidence="2">
    <location>
        <begin position="79"/>
        <end position="150"/>
    </location>
</feature>
<evidence type="ECO:0000256" key="1">
    <source>
        <dbReference type="ARBA" id="ARBA00022884"/>
    </source>
</evidence>
<dbReference type="SUPFAM" id="SSF54791">
    <property type="entry name" value="Eukaryotic type KH-domain (KH-domain type I)"/>
    <property type="match status" value="1"/>
</dbReference>
<dbReference type="InterPro" id="IPR036612">
    <property type="entry name" value="KH_dom_type_1_sf"/>
</dbReference>
<accession>A0A2R6AVJ9</accession>
<name>A0A2R6AVJ9_9ARCH</name>
<sequence length="172" mass="19552">MEYHRIFIAELATRSDLPLLYEELRSFLQSQGVELQIDSDSRVVTARGPPDRIAKVSDLIQLVTHGVSLNRAQEYFLKDEYYLKIDLNDTLAPKDITRTVARIIGSKGSFKRKLEELTEADIIIHEGSVIIMGSYSSIELARVAIEEVILGKPQSIVIKNLQRRIVKDIWGK</sequence>
<dbReference type="AlphaFoldDB" id="A0A2R6AVJ9"/>
<dbReference type="InterPro" id="IPR004087">
    <property type="entry name" value="KH_dom"/>
</dbReference>
<reference evidence="3 4" key="1">
    <citation type="submission" date="2017-04" db="EMBL/GenBank/DDBJ databases">
        <title>Novel microbial lineages endemic to geothermal iron-oxide mats fill important gaps in the evolutionary history of Archaea.</title>
        <authorList>
            <person name="Jay Z.J."/>
            <person name="Beam J.P."/>
            <person name="Dlakic M."/>
            <person name="Rusch D.B."/>
            <person name="Kozubal M.A."/>
            <person name="Inskeep W.P."/>
        </authorList>
    </citation>
    <scope>NUCLEOTIDE SEQUENCE [LARGE SCALE GENOMIC DNA]</scope>
    <source>
        <strain evidence="3">ECH_B_SAG-M15</strain>
    </source>
</reference>
<comment type="caution">
    <text evidence="3">The sequence shown here is derived from an EMBL/GenBank/DDBJ whole genome shotgun (WGS) entry which is preliminary data.</text>
</comment>
<protein>
    <recommendedName>
        <fullName evidence="2">K Homology domain-containing protein</fullName>
    </recommendedName>
</protein>
<proteinExistence type="predicted"/>